<evidence type="ECO:0000256" key="5">
    <source>
        <dbReference type="ARBA" id="ARBA00023125"/>
    </source>
</evidence>
<evidence type="ECO:0000259" key="9">
    <source>
        <dbReference type="SMART" id="SM01043"/>
    </source>
</evidence>
<dbReference type="SMART" id="SM00862">
    <property type="entry name" value="Trans_reg_C"/>
    <property type="match status" value="1"/>
</dbReference>
<dbReference type="InterPro" id="IPR051677">
    <property type="entry name" value="AfsR-DnrI-RedD_regulator"/>
</dbReference>
<feature type="repeat" description="WD" evidence="7">
    <location>
        <begin position="1455"/>
        <end position="1486"/>
    </location>
</feature>
<gene>
    <name evidence="10" type="ORF">E0H73_44310</name>
</gene>
<dbReference type="Proteomes" id="UP000291144">
    <property type="component" value="Unassembled WGS sequence"/>
</dbReference>
<keyword evidence="2 7" id="KW-0853">WD repeat</keyword>
<dbReference type="InterPro" id="IPR001680">
    <property type="entry name" value="WD40_rpt"/>
</dbReference>
<evidence type="ECO:0000313" key="11">
    <source>
        <dbReference type="Proteomes" id="UP000291144"/>
    </source>
</evidence>
<evidence type="ECO:0000256" key="2">
    <source>
        <dbReference type="ARBA" id="ARBA00022574"/>
    </source>
</evidence>
<dbReference type="SMART" id="SM01043">
    <property type="entry name" value="BTAD"/>
    <property type="match status" value="1"/>
</dbReference>
<evidence type="ECO:0000259" key="8">
    <source>
        <dbReference type="SMART" id="SM00862"/>
    </source>
</evidence>
<feature type="domain" description="OmpR/PhoB-type" evidence="8">
    <location>
        <begin position="168"/>
        <end position="238"/>
    </location>
</feature>
<proteinExistence type="inferred from homology"/>
<dbReference type="GO" id="GO:0003677">
    <property type="term" value="F:DNA binding"/>
    <property type="evidence" value="ECO:0007669"/>
    <property type="project" value="UniProtKB-KW"/>
</dbReference>
<dbReference type="SUPFAM" id="SSF48452">
    <property type="entry name" value="TPR-like"/>
    <property type="match status" value="1"/>
</dbReference>
<dbReference type="Pfam" id="PF00486">
    <property type="entry name" value="Trans_reg_C"/>
    <property type="match status" value="1"/>
</dbReference>
<dbReference type="SMART" id="SM00320">
    <property type="entry name" value="WD40"/>
    <property type="match status" value="5"/>
</dbReference>
<sequence>MGVVAAACYDHRGAEACSGQGDAGESAQSGGARVETGVLGDRHRRHLVLRVVLRVVGRPRFGHRWCAGAWFGNRDGRCRAGGHHEGEEDGCTTCRQQLGCGHDPCSLSSRPPLPAVRPFSCRAGRYRLSSSRYRLGIAAVDGRLVTVDSRGVGIAVLGPLTIEGGQGEARVLARRDRIVLASLTVRPGQAVSAEELADVIWGDQVPPSWQKIIQGCVVRLRKVLGSGAIETVGLGYRLAVSLDEIDAQRFEHAVSRARDLLAVDEAERSALVLADALMLWRGRPHSDLDGWDVARIEVERLTELRQAAEELYVEAALRSGQHDKVLAKARALVSEAPLRERRWALLATSQYQTGQQGEALRTIRRLREVLDRELGLDPSPDIDALEQAILRQDPTLVAESALPEPDAVCPYRGLESYDVEDADGFFGRGADIAACLHKLADTRVLAVVGPSGCGKSSLVRAGVAAAFRADGKRVAIMTPGAHPVSALAAAMPGTGPPPVLVVDQCEEVFSLCHDAAERETFLASLSSLEGIVIVSLRADRIADISAHPAFARMVEQGLYLLSGMTREALRSAIEQPARMAALTVEPGLTDLVVNEVADEPGALPLMSHALAETWQRREGRTLTVAGYNASGGIRGAVAQSAEQIYEQTAAEQRTVLRDLLLRLVTPGPDGEPIRSRLPRRLVVTGPADDAMVDRLVASRLVTSDDGVVGLAHESLARAWPRLRQWLDDDLEGQRILHHLAVAADSWDDLGRPDSELYRGSRLAKASDWQAHTSSTLTATEQDFLAASTRASQAELRAAEVQARRQLSINRRLRVALVTGAFLLVGALIAGLIAERQADRADLAATSELARQVGARAQLTDDISYSLLLATHGVRLQDSPETRANLVAAINKHPGLVRSAPAPLGRIENLEVSPDGRRIVSGDSRATVQLYDATSGEALDSYSLGAVGIGPHEVVIDEQVYTTARFSPDGRLIAAYAANGIGQPLDPTRPLRLLSAGALDEVPQQLALPEPGDLRFHSLAFSADGRYLAAGVQKGLEVAGDVAFGLVWDLRDTQRPPRWVALPRGAQRVALSPDGRTIYCSSPLMAYDVVTGKALWPRQGLAGALSIDVTSSGSLLAVQQLEPAGLHSAATALVDARNGNTVRVLHSQTDGTRGFAFSADDTRIATADYNREVVVWNAATGDPIQRIQTGEVSWAVAFSPDGRTLYTGGSEGILRAYDLAGQRQYLSRGPSAPARRYLHVLPSDDGRSIAYLWRDAKGSWVSFSDPATGRTTRPTSLGLALNGGPWMPAAWHPNGKRLAVHDAHTISVVDAGSGRLLKQAKGLDISSIAYVDNGRTLLAGNAKGYRAFDEGLEHETVDFARRAACCTAPAPDGRTSVFFDDSPSYATVHWQILRVETGQVLAQGDADLGLNYASYSPDGSMIALAGASSEVFTIDVATGSLRRAPTQGTSDEGVFVRFSPDGSTLVSGAEDGTVSLWDAHSLELLGKVSVASGGSPVGAVPSFVNDDVVRIAAYDGVIYQWDTRIEHTIAAACAMAGRNLTADEWNQAFGNRPYEKTCP</sequence>
<dbReference type="InterPro" id="IPR027417">
    <property type="entry name" value="P-loop_NTPase"/>
</dbReference>
<dbReference type="GO" id="GO:0000160">
    <property type="term" value="P:phosphorelay signal transduction system"/>
    <property type="evidence" value="ECO:0007669"/>
    <property type="project" value="InterPro"/>
</dbReference>
<organism evidence="10 11">
    <name type="scientific">Kribbella pittospori</name>
    <dbReference type="NCBI Taxonomy" id="722689"/>
    <lineage>
        <taxon>Bacteria</taxon>
        <taxon>Bacillati</taxon>
        <taxon>Actinomycetota</taxon>
        <taxon>Actinomycetes</taxon>
        <taxon>Propionibacteriales</taxon>
        <taxon>Kribbellaceae</taxon>
        <taxon>Kribbella</taxon>
    </lineage>
</organism>
<keyword evidence="6" id="KW-0804">Transcription</keyword>
<dbReference type="InterPro" id="IPR011990">
    <property type="entry name" value="TPR-like_helical_dom_sf"/>
</dbReference>
<dbReference type="Pfam" id="PF20703">
    <property type="entry name" value="nSTAND1"/>
    <property type="match status" value="1"/>
</dbReference>
<dbReference type="PROSITE" id="PS50294">
    <property type="entry name" value="WD_REPEATS_REGION"/>
    <property type="match status" value="1"/>
</dbReference>
<dbReference type="PROSITE" id="PS50082">
    <property type="entry name" value="WD_REPEATS_2"/>
    <property type="match status" value="2"/>
</dbReference>
<dbReference type="Pfam" id="PF00400">
    <property type="entry name" value="WD40"/>
    <property type="match status" value="2"/>
</dbReference>
<feature type="domain" description="Bacterial transcriptional activator" evidence="9">
    <location>
        <begin position="245"/>
        <end position="390"/>
    </location>
</feature>
<dbReference type="Gene3D" id="1.25.40.10">
    <property type="entry name" value="Tetratricopeptide repeat domain"/>
    <property type="match status" value="1"/>
</dbReference>
<dbReference type="Gene3D" id="2.130.10.10">
    <property type="entry name" value="YVTN repeat-like/Quinoprotein amine dehydrogenase"/>
    <property type="match status" value="4"/>
</dbReference>
<dbReference type="Pfam" id="PF03704">
    <property type="entry name" value="BTAD"/>
    <property type="match status" value="1"/>
</dbReference>
<evidence type="ECO:0008006" key="12">
    <source>
        <dbReference type="Google" id="ProtNLM"/>
    </source>
</evidence>
<accession>A0A4R0JIW8</accession>
<keyword evidence="11" id="KW-1185">Reference proteome</keyword>
<dbReference type="InterPro" id="IPR001867">
    <property type="entry name" value="OmpR/PhoB-type_DNA-bd"/>
</dbReference>
<evidence type="ECO:0000256" key="7">
    <source>
        <dbReference type="PROSITE-ProRule" id="PRU00221"/>
    </source>
</evidence>
<dbReference type="PROSITE" id="PS00678">
    <property type="entry name" value="WD_REPEATS_1"/>
    <property type="match status" value="1"/>
</dbReference>
<dbReference type="InterPro" id="IPR036388">
    <property type="entry name" value="WH-like_DNA-bd_sf"/>
</dbReference>
<name>A0A4R0JIW8_9ACTN</name>
<dbReference type="GO" id="GO:0006355">
    <property type="term" value="P:regulation of DNA-templated transcription"/>
    <property type="evidence" value="ECO:0007669"/>
    <property type="project" value="InterPro"/>
</dbReference>
<comment type="similarity">
    <text evidence="1">Belongs to the AfsR/DnrI/RedD regulatory family.</text>
</comment>
<evidence type="ECO:0000256" key="1">
    <source>
        <dbReference type="ARBA" id="ARBA00005820"/>
    </source>
</evidence>
<dbReference type="InterPro" id="IPR011047">
    <property type="entry name" value="Quinoprotein_ADH-like_sf"/>
</dbReference>
<keyword evidence="5" id="KW-0238">DNA-binding</keyword>
<comment type="caution">
    <text evidence="10">The sequence shown here is derived from an EMBL/GenBank/DDBJ whole genome shotgun (WGS) entry which is preliminary data.</text>
</comment>
<reference evidence="10 11" key="1">
    <citation type="submission" date="2019-02" db="EMBL/GenBank/DDBJ databases">
        <title>Kribbella capetownensis sp. nov. and Kribbella speibonae sp. nov., isolated from soil.</title>
        <authorList>
            <person name="Curtis S.M."/>
            <person name="Norton I."/>
            <person name="Everest G.J."/>
            <person name="Meyers P.R."/>
        </authorList>
    </citation>
    <scope>NUCLEOTIDE SEQUENCE [LARGE SCALE GENOMIC DNA]</scope>
    <source>
        <strain evidence="10 11">NRRL B-24813</strain>
    </source>
</reference>
<evidence type="ECO:0000313" key="10">
    <source>
        <dbReference type="EMBL" id="TCC46150.1"/>
    </source>
</evidence>
<dbReference type="GO" id="GO:0005829">
    <property type="term" value="C:cytosol"/>
    <property type="evidence" value="ECO:0007669"/>
    <property type="project" value="UniProtKB-ARBA"/>
</dbReference>
<protein>
    <recommendedName>
        <fullName evidence="12">OmpR/PhoB-type domain-containing protein</fullName>
    </recommendedName>
</protein>
<dbReference type="PANTHER" id="PTHR35807:SF1">
    <property type="entry name" value="TRANSCRIPTIONAL REGULATOR REDD"/>
    <property type="match status" value="1"/>
</dbReference>
<dbReference type="InterPro" id="IPR019775">
    <property type="entry name" value="WD40_repeat_CS"/>
</dbReference>
<keyword evidence="3" id="KW-0677">Repeat</keyword>
<dbReference type="Gene3D" id="1.10.10.10">
    <property type="entry name" value="Winged helix-like DNA-binding domain superfamily/Winged helix DNA-binding domain"/>
    <property type="match status" value="1"/>
</dbReference>
<dbReference type="InterPro" id="IPR015943">
    <property type="entry name" value="WD40/YVTN_repeat-like_dom_sf"/>
</dbReference>
<dbReference type="SUPFAM" id="SSF50998">
    <property type="entry name" value="Quinoprotein alcohol dehydrogenase-like"/>
    <property type="match status" value="1"/>
</dbReference>
<dbReference type="SUPFAM" id="SSF46894">
    <property type="entry name" value="C-terminal effector domain of the bipartite response regulators"/>
    <property type="match status" value="1"/>
</dbReference>
<dbReference type="SUPFAM" id="SSF52540">
    <property type="entry name" value="P-loop containing nucleoside triphosphate hydrolases"/>
    <property type="match status" value="1"/>
</dbReference>
<dbReference type="CDD" id="cd15831">
    <property type="entry name" value="BTAD"/>
    <property type="match status" value="1"/>
</dbReference>
<dbReference type="PANTHER" id="PTHR35807">
    <property type="entry name" value="TRANSCRIPTIONAL REGULATOR REDD-RELATED"/>
    <property type="match status" value="1"/>
</dbReference>
<evidence type="ECO:0000256" key="4">
    <source>
        <dbReference type="ARBA" id="ARBA00023015"/>
    </source>
</evidence>
<feature type="repeat" description="WD" evidence="7">
    <location>
        <begin position="1144"/>
        <end position="1185"/>
    </location>
</feature>
<evidence type="ECO:0000256" key="3">
    <source>
        <dbReference type="ARBA" id="ARBA00022737"/>
    </source>
</evidence>
<dbReference type="InterPro" id="IPR049052">
    <property type="entry name" value="nSTAND1"/>
</dbReference>
<dbReference type="InterPro" id="IPR016032">
    <property type="entry name" value="Sig_transdc_resp-reg_C-effctor"/>
</dbReference>
<dbReference type="OrthoDB" id="134501at2"/>
<evidence type="ECO:0000256" key="6">
    <source>
        <dbReference type="ARBA" id="ARBA00023163"/>
    </source>
</evidence>
<keyword evidence="4" id="KW-0805">Transcription regulation</keyword>
<dbReference type="EMBL" id="SJKB01000035">
    <property type="protein sequence ID" value="TCC46150.1"/>
    <property type="molecule type" value="Genomic_DNA"/>
</dbReference>
<dbReference type="InterPro" id="IPR005158">
    <property type="entry name" value="BTAD"/>
</dbReference>